<gene>
    <name evidence="14" type="ORF">ATE48_01735</name>
</gene>
<evidence type="ECO:0000256" key="8">
    <source>
        <dbReference type="ARBA" id="ARBA00022692"/>
    </source>
</evidence>
<evidence type="ECO:0000256" key="1">
    <source>
        <dbReference type="ARBA" id="ARBA00002061"/>
    </source>
</evidence>
<dbReference type="Proteomes" id="UP000092498">
    <property type="component" value="Chromosome"/>
</dbReference>
<dbReference type="RefSeq" id="WP_066767225.1">
    <property type="nucleotide sequence ID" value="NZ_CP013244.1"/>
</dbReference>
<dbReference type="PANTHER" id="PTHR33909:SF1">
    <property type="entry name" value="SEC TRANSLOCON ACCESSORY COMPLEX SUBUNIT YAJC"/>
    <property type="match status" value="1"/>
</dbReference>
<evidence type="ECO:0000256" key="7">
    <source>
        <dbReference type="ARBA" id="ARBA00022475"/>
    </source>
</evidence>
<keyword evidence="11" id="KW-0811">Translocation</keyword>
<dbReference type="InParanoid" id="A0A1B1ADV7"/>
<dbReference type="EMBL" id="CP013244">
    <property type="protein sequence ID" value="ANP44733.1"/>
    <property type="molecule type" value="Genomic_DNA"/>
</dbReference>
<keyword evidence="12 13" id="KW-0472">Membrane</keyword>
<evidence type="ECO:0000256" key="10">
    <source>
        <dbReference type="ARBA" id="ARBA00022989"/>
    </source>
</evidence>
<evidence type="ECO:0000256" key="13">
    <source>
        <dbReference type="SAM" id="Phobius"/>
    </source>
</evidence>
<evidence type="ECO:0000256" key="11">
    <source>
        <dbReference type="ARBA" id="ARBA00023010"/>
    </source>
</evidence>
<evidence type="ECO:0000256" key="9">
    <source>
        <dbReference type="ARBA" id="ARBA00022927"/>
    </source>
</evidence>
<proteinExistence type="inferred from homology"/>
<dbReference type="Pfam" id="PF02699">
    <property type="entry name" value="YajC"/>
    <property type="match status" value="1"/>
</dbReference>
<keyword evidence="10 13" id="KW-1133">Transmembrane helix</keyword>
<dbReference type="AlphaFoldDB" id="A0A1B1ADV7"/>
<evidence type="ECO:0000256" key="5">
    <source>
        <dbReference type="ARBA" id="ARBA00014962"/>
    </source>
</evidence>
<keyword evidence="6" id="KW-0813">Transport</keyword>
<dbReference type="GO" id="GO:0015031">
    <property type="term" value="P:protein transport"/>
    <property type="evidence" value="ECO:0007669"/>
    <property type="project" value="UniProtKB-KW"/>
</dbReference>
<dbReference type="SMART" id="SM01323">
    <property type="entry name" value="YajC"/>
    <property type="match status" value="1"/>
</dbReference>
<feature type="transmembrane region" description="Helical" evidence="13">
    <location>
        <begin position="20"/>
        <end position="39"/>
    </location>
</feature>
<evidence type="ECO:0000313" key="14">
    <source>
        <dbReference type="EMBL" id="ANP44733.1"/>
    </source>
</evidence>
<evidence type="ECO:0000256" key="2">
    <source>
        <dbReference type="ARBA" id="ARBA00004162"/>
    </source>
</evidence>
<dbReference type="OrthoDB" id="9811406at2"/>
<evidence type="ECO:0000256" key="3">
    <source>
        <dbReference type="ARBA" id="ARBA00006742"/>
    </source>
</evidence>
<evidence type="ECO:0000256" key="12">
    <source>
        <dbReference type="ARBA" id="ARBA00023136"/>
    </source>
</evidence>
<comment type="subunit">
    <text evidence="4">Part of the SecDF-YidC-YajC translocase complex. The SecDF-YidC-YajC translocase forms a supercomplex with SecYEG, called the holo-translocon (HTL).</text>
</comment>
<dbReference type="GO" id="GO:0005886">
    <property type="term" value="C:plasma membrane"/>
    <property type="evidence" value="ECO:0007669"/>
    <property type="project" value="UniProtKB-SubCell"/>
</dbReference>
<dbReference type="PRINTS" id="PR01853">
    <property type="entry name" value="YAJCTRNLCASE"/>
</dbReference>
<reference evidence="14 15" key="1">
    <citation type="submission" date="2015-11" db="EMBL/GenBank/DDBJ databases">
        <title>Whole-Genome Sequence of Candidatus Oderbacter manganicum from the National Park Lower Oder Valley, Germany.</title>
        <authorList>
            <person name="Braun B."/>
            <person name="Liere K."/>
            <person name="Szewzyk U."/>
        </authorList>
    </citation>
    <scope>NUCLEOTIDE SEQUENCE [LARGE SCALE GENOMIC DNA]</scope>
    <source>
        <strain evidence="14 15">OTSz_A_272</strain>
    </source>
</reference>
<organism evidence="14 15">
    <name type="scientific">Candidatus Viadribacter manganicus</name>
    <dbReference type="NCBI Taxonomy" id="1759059"/>
    <lineage>
        <taxon>Bacteria</taxon>
        <taxon>Pseudomonadati</taxon>
        <taxon>Pseudomonadota</taxon>
        <taxon>Alphaproteobacteria</taxon>
        <taxon>Hyphomonadales</taxon>
        <taxon>Hyphomonadaceae</taxon>
        <taxon>Candidatus Viadribacter</taxon>
    </lineage>
</organism>
<protein>
    <recommendedName>
        <fullName evidence="5">Sec translocon accessory complex subunit YajC</fullName>
    </recommendedName>
</protein>
<sequence length="117" mass="12782">MFISSAYAQTAAGADPTTGLLMQIAPLILIFVVFYFLLIRPQQQARKRHMEMVAALKKNDIVVTSGGFIGKVKSVADDEVRVELAPNVDVRILRHAISEVRSKTEPAPANDSKATSE</sequence>
<dbReference type="STRING" id="1759059.ATE48_01735"/>
<dbReference type="PANTHER" id="PTHR33909">
    <property type="entry name" value="SEC TRANSLOCON ACCESSORY COMPLEX SUBUNIT YAJC"/>
    <property type="match status" value="1"/>
</dbReference>
<accession>A0A1B1ADV7</accession>
<dbReference type="InterPro" id="IPR003849">
    <property type="entry name" value="Preprotein_translocase_YajC"/>
</dbReference>
<comment type="function">
    <text evidence="1">The SecYEG-SecDF-YajC-YidC holo-translocon (HTL) protein secretase/insertase is a supercomplex required for protein secretion, insertion of proteins into membranes, and assembly of membrane protein complexes. While the SecYEG complex is essential for assembly of a number of proteins and complexes, the SecDF-YajC-YidC subcomplex facilitates these functions.</text>
</comment>
<name>A0A1B1ADV7_9PROT</name>
<keyword evidence="15" id="KW-1185">Reference proteome</keyword>
<evidence type="ECO:0000256" key="4">
    <source>
        <dbReference type="ARBA" id="ARBA00011718"/>
    </source>
</evidence>
<keyword evidence="9" id="KW-0653">Protein transport</keyword>
<dbReference type="NCBIfam" id="TIGR00739">
    <property type="entry name" value="yajC"/>
    <property type="match status" value="1"/>
</dbReference>
<dbReference type="KEGG" id="cbot:ATE48_01735"/>
<comment type="subcellular location">
    <subcellularLocation>
        <location evidence="2">Cell membrane</location>
        <topology evidence="2">Single-pass membrane protein</topology>
    </subcellularLocation>
</comment>
<evidence type="ECO:0000256" key="6">
    <source>
        <dbReference type="ARBA" id="ARBA00022448"/>
    </source>
</evidence>
<keyword evidence="7" id="KW-1003">Cell membrane</keyword>
<evidence type="ECO:0000313" key="15">
    <source>
        <dbReference type="Proteomes" id="UP000092498"/>
    </source>
</evidence>
<keyword evidence="8 13" id="KW-0812">Transmembrane</keyword>
<comment type="similarity">
    <text evidence="3">Belongs to the YajC family.</text>
</comment>